<keyword evidence="2" id="KW-0808">Transferase</keyword>
<dbReference type="SUPFAM" id="SSF51717">
    <property type="entry name" value="Dihydropteroate synthetase-like"/>
    <property type="match status" value="1"/>
</dbReference>
<comment type="caution">
    <text evidence="2">The sequence shown here is derived from an EMBL/GenBank/DDBJ whole genome shotgun (WGS) entry which is preliminary data.</text>
</comment>
<reference evidence="2" key="1">
    <citation type="submission" date="2019-09" db="EMBL/GenBank/DDBJ databases">
        <authorList>
            <person name="Cremers G."/>
        </authorList>
    </citation>
    <scope>NUCLEOTIDE SEQUENCE [LARGE SCALE GENOMIC DNA]</scope>
    <source>
        <strain evidence="2">3B</strain>
    </source>
</reference>
<dbReference type="InterPro" id="IPR045031">
    <property type="entry name" value="DHP_synth-like"/>
</dbReference>
<gene>
    <name evidence="2" type="primary">folP</name>
    <name evidence="2" type="ORF">MAMC_00569</name>
</gene>
<feature type="domain" description="Pterin-binding" evidence="1">
    <location>
        <begin position="41"/>
        <end position="293"/>
    </location>
</feature>
<keyword evidence="3" id="KW-1185">Reference proteome</keyword>
<dbReference type="Proteomes" id="UP000381693">
    <property type="component" value="Unassembled WGS sequence"/>
</dbReference>
<sequence>MLSLRDLGELADRYASLLDRAPREFELRGRLFGGRDPDSFPRLMGVINLSADSWYRESVALTSEAAIRRGQLLADAGAAIVDVGSESSLDYASRVEPEEQIRKLMPVIEGLVARQLLVSVETYYPWVAEAALRAGAAVINFTGREGLDELLPRIAREDAGLILNFVEGAHVRDPHAVRLSHDAIGDLLPYFEARCRLAERAGVRKLWIDPGLGFYYPNLQDGAVRIERQMEIFLGSFRLHALGWPVCHALPHAFECFEDEVRCAEPFFAVLALLGRTDLLRTHEVSRVLGVVRTMRLFHARRMPGRPREEIPG</sequence>
<dbReference type="Pfam" id="PF00809">
    <property type="entry name" value="Pterin_bind"/>
    <property type="match status" value="1"/>
</dbReference>
<accession>A0A5E6M8C6</accession>
<dbReference type="PANTHER" id="PTHR20941">
    <property type="entry name" value="FOLATE SYNTHESIS PROTEINS"/>
    <property type="match status" value="1"/>
</dbReference>
<dbReference type="EC" id="2.5.1.15" evidence="2"/>
<dbReference type="InterPro" id="IPR011005">
    <property type="entry name" value="Dihydropteroate_synth-like_sf"/>
</dbReference>
<dbReference type="Gene3D" id="3.20.20.20">
    <property type="entry name" value="Dihydropteroate synthase-like"/>
    <property type="match status" value="1"/>
</dbReference>
<dbReference type="EMBL" id="CABFUZ020000087">
    <property type="protein sequence ID" value="VVM05426.1"/>
    <property type="molecule type" value="Genomic_DNA"/>
</dbReference>
<dbReference type="OrthoDB" id="9811744at2"/>
<evidence type="ECO:0000313" key="3">
    <source>
        <dbReference type="Proteomes" id="UP000381693"/>
    </source>
</evidence>
<dbReference type="PANTHER" id="PTHR20941:SF1">
    <property type="entry name" value="FOLIC ACID SYNTHESIS PROTEIN FOL1"/>
    <property type="match status" value="1"/>
</dbReference>
<dbReference type="GO" id="GO:0004156">
    <property type="term" value="F:dihydropteroate synthase activity"/>
    <property type="evidence" value="ECO:0007669"/>
    <property type="project" value="UniProtKB-EC"/>
</dbReference>
<evidence type="ECO:0000313" key="2">
    <source>
        <dbReference type="EMBL" id="VVM05426.1"/>
    </source>
</evidence>
<name>A0A5E6M8C6_9BACT</name>
<protein>
    <submittedName>
        <fullName evidence="2">Dihydropteroate synthase</fullName>
        <ecNumber evidence="2">2.5.1.15</ecNumber>
    </submittedName>
</protein>
<dbReference type="PROSITE" id="PS50972">
    <property type="entry name" value="PTERIN_BINDING"/>
    <property type="match status" value="1"/>
</dbReference>
<dbReference type="AlphaFoldDB" id="A0A5E6M8C6"/>
<organism evidence="2 3">
    <name type="scientific">Methylacidimicrobium cyclopophantes</name>
    <dbReference type="NCBI Taxonomy" id="1041766"/>
    <lineage>
        <taxon>Bacteria</taxon>
        <taxon>Pseudomonadati</taxon>
        <taxon>Verrucomicrobiota</taxon>
        <taxon>Methylacidimicrobium</taxon>
    </lineage>
</organism>
<dbReference type="InterPro" id="IPR000489">
    <property type="entry name" value="Pterin-binding_dom"/>
</dbReference>
<proteinExistence type="predicted"/>
<dbReference type="GO" id="GO:0046654">
    <property type="term" value="P:tetrahydrofolate biosynthetic process"/>
    <property type="evidence" value="ECO:0007669"/>
    <property type="project" value="TreeGrafter"/>
</dbReference>
<evidence type="ECO:0000259" key="1">
    <source>
        <dbReference type="PROSITE" id="PS50972"/>
    </source>
</evidence>